<dbReference type="Proteomes" id="UP000287651">
    <property type="component" value="Unassembled WGS sequence"/>
</dbReference>
<gene>
    <name evidence="1" type="ORF">B296_00030151</name>
</gene>
<organism evidence="1 2">
    <name type="scientific">Ensete ventricosum</name>
    <name type="common">Abyssinian banana</name>
    <name type="synonym">Musa ensete</name>
    <dbReference type="NCBI Taxonomy" id="4639"/>
    <lineage>
        <taxon>Eukaryota</taxon>
        <taxon>Viridiplantae</taxon>
        <taxon>Streptophyta</taxon>
        <taxon>Embryophyta</taxon>
        <taxon>Tracheophyta</taxon>
        <taxon>Spermatophyta</taxon>
        <taxon>Magnoliopsida</taxon>
        <taxon>Liliopsida</taxon>
        <taxon>Zingiberales</taxon>
        <taxon>Musaceae</taxon>
        <taxon>Ensete</taxon>
    </lineage>
</organism>
<dbReference type="AlphaFoldDB" id="A0A426Z4V1"/>
<dbReference type="EMBL" id="AMZH03008416">
    <property type="protein sequence ID" value="RRT58998.1"/>
    <property type="molecule type" value="Genomic_DNA"/>
</dbReference>
<comment type="caution">
    <text evidence="1">The sequence shown here is derived from an EMBL/GenBank/DDBJ whole genome shotgun (WGS) entry which is preliminary data.</text>
</comment>
<evidence type="ECO:0000313" key="2">
    <source>
        <dbReference type="Proteomes" id="UP000287651"/>
    </source>
</evidence>
<protein>
    <submittedName>
        <fullName evidence="1">Uncharacterized protein</fullName>
    </submittedName>
</protein>
<evidence type="ECO:0000313" key="1">
    <source>
        <dbReference type="EMBL" id="RRT58998.1"/>
    </source>
</evidence>
<sequence>MAREERTDEEDLAAKAADLAAEVMVTLVVRYRGGDRRGLSDAVCVAAVEEAVAEEEEAIDRSKGLRSGFRG</sequence>
<reference evidence="1 2" key="1">
    <citation type="journal article" date="2014" name="Agronomy (Basel)">
        <title>A Draft Genome Sequence for Ensete ventricosum, the Drought-Tolerant Tree Against Hunger.</title>
        <authorList>
            <person name="Harrison J."/>
            <person name="Moore K.A."/>
            <person name="Paszkiewicz K."/>
            <person name="Jones T."/>
            <person name="Grant M."/>
            <person name="Ambacheew D."/>
            <person name="Muzemil S."/>
            <person name="Studholme D.J."/>
        </authorList>
    </citation>
    <scope>NUCLEOTIDE SEQUENCE [LARGE SCALE GENOMIC DNA]</scope>
</reference>
<name>A0A426Z4V1_ENSVE</name>
<accession>A0A426Z4V1</accession>
<proteinExistence type="predicted"/>